<dbReference type="InterPro" id="IPR000873">
    <property type="entry name" value="AMP-dep_synth/lig_dom"/>
</dbReference>
<dbReference type="Pfam" id="PF14535">
    <property type="entry name" value="AMP-binding_C_2"/>
    <property type="match status" value="1"/>
</dbReference>
<comment type="pathway">
    <text evidence="6 11">Aromatic compound metabolism; phenylacetate degradation.</text>
</comment>
<evidence type="ECO:0000256" key="1">
    <source>
        <dbReference type="ARBA" id="ARBA00011245"/>
    </source>
</evidence>
<proteinExistence type="inferred from homology"/>
<evidence type="ECO:0000256" key="8">
    <source>
        <dbReference type="ARBA" id="ARBA00066629"/>
    </source>
</evidence>
<dbReference type="InterPro" id="IPR051414">
    <property type="entry name" value="Adenylate-forming_Reductase"/>
</dbReference>
<evidence type="ECO:0000256" key="7">
    <source>
        <dbReference type="ARBA" id="ARBA00061566"/>
    </source>
</evidence>
<keyword evidence="3" id="KW-0597">Phosphoprotein</keyword>
<evidence type="ECO:0000256" key="3">
    <source>
        <dbReference type="ARBA" id="ARBA00022553"/>
    </source>
</evidence>
<feature type="domain" description="AMP-dependent ligase C-terminal" evidence="13">
    <location>
        <begin position="337"/>
        <end position="426"/>
    </location>
</feature>
<dbReference type="GO" id="GO:0000166">
    <property type="term" value="F:nucleotide binding"/>
    <property type="evidence" value="ECO:0007669"/>
    <property type="project" value="UniProtKB-KW"/>
</dbReference>
<dbReference type="Pfam" id="PF00501">
    <property type="entry name" value="AMP-binding"/>
    <property type="match status" value="1"/>
</dbReference>
<dbReference type="RefSeq" id="WP_200901048.1">
    <property type="nucleotide sequence ID" value="NZ_LGTE01000035.1"/>
</dbReference>
<accession>A0A0L6VYM4</accession>
<dbReference type="FunFam" id="3.40.50.12780:FF:000016">
    <property type="entry name" value="Phenylacetate-coenzyme A ligase"/>
    <property type="match status" value="1"/>
</dbReference>
<evidence type="ECO:0000256" key="2">
    <source>
        <dbReference type="ARBA" id="ARBA00022450"/>
    </source>
</evidence>
<dbReference type="AlphaFoldDB" id="A0A0L6VYM4"/>
<comment type="function">
    <text evidence="11">Catalyzes the activation of phenylacetic acid (PA) to phenylacetyl-CoA (PA-CoA).</text>
</comment>
<comment type="similarity">
    <text evidence="7 11">Belongs to the phenylacetyl-CoA ligase family.</text>
</comment>
<evidence type="ECO:0000256" key="11">
    <source>
        <dbReference type="PIRNR" id="PIRNR006444"/>
    </source>
</evidence>
<dbReference type="EC" id="6.2.1.30" evidence="8 11"/>
<dbReference type="InterPro" id="IPR045851">
    <property type="entry name" value="AMP-bd_C_sf"/>
</dbReference>
<feature type="domain" description="AMP-dependent synthetase/ligase" evidence="12">
    <location>
        <begin position="81"/>
        <end position="287"/>
    </location>
</feature>
<name>A0A0L6VYM4_9FIRM</name>
<keyword evidence="15" id="KW-1185">Reference proteome</keyword>
<dbReference type="CDD" id="cd05913">
    <property type="entry name" value="PaaK"/>
    <property type="match status" value="1"/>
</dbReference>
<sequence>MAINRDAIQTEKLNFEDITKYQEEKLQALVQRLFRNSPFYREKLSQAGIKPDDIRTIRDLESVPMTDKGELRNGYPLGLMAVPEEDVVRIHSSSGTTGKPIIVPYTQKDVITWAELMARCLAMAGVTNRDRVQITPGYGLWTAGIGFQAGVERLGAMAIPTGPGNTEKQLEMMVDMGTTVIIGTSSYALLLAEEIHRRGLGDKIKLRIGVIGSERWSDKMRSRIEEYLHIDSFDIYGLTEIYGPGIAIDCPYHTGLHFWSDHLIFEIIDPDTGKQLPPGEQGELVITTLTKEGMPLLRYRTHDITRIFVEKCPCGSLYPMIDRVLGRTDDMIKVKAVNIYPGQIDDVLKLTPGACSEYQIILTRKDAKDQILIKVEAEPGASLEQVAGECRKNIKARIGILADVEAVPRGTLPRSEKKSKRVFDMRDV</sequence>
<keyword evidence="5 11" id="KW-0547">Nucleotide-binding</keyword>
<dbReference type="GO" id="GO:0010124">
    <property type="term" value="P:phenylacetate catabolic process"/>
    <property type="evidence" value="ECO:0007669"/>
    <property type="project" value="UniProtKB-UniRule"/>
</dbReference>
<keyword evidence="2" id="KW-0596">Phosphopantetheine</keyword>
<protein>
    <recommendedName>
        <fullName evidence="9 11">Phenylacetate-coenzyme A ligase</fullName>
        <ecNumber evidence="8 11">6.2.1.30</ecNumber>
    </recommendedName>
    <alternativeName>
        <fullName evidence="10 11">Phenylacetyl-CoA ligase</fullName>
    </alternativeName>
</protein>
<keyword evidence="4 11" id="KW-0436">Ligase</keyword>
<dbReference type="InterPro" id="IPR028154">
    <property type="entry name" value="AMP-dep_Lig_C"/>
</dbReference>
<dbReference type="UniPathway" id="UPA00930"/>
<dbReference type="Gene3D" id="3.30.300.30">
    <property type="match status" value="1"/>
</dbReference>
<dbReference type="PATRIC" id="fig|281456.6.peg.3263"/>
<dbReference type="Proteomes" id="UP000037175">
    <property type="component" value="Unassembled WGS sequence"/>
</dbReference>
<evidence type="ECO:0000313" key="14">
    <source>
        <dbReference type="EMBL" id="KNZ68326.1"/>
    </source>
</evidence>
<reference evidence="15" key="1">
    <citation type="submission" date="2015-07" db="EMBL/GenBank/DDBJ databases">
        <title>Complete Genome of Thermincola ferriacetica strain Z-0001T.</title>
        <authorList>
            <person name="Lusk B."/>
            <person name="Badalamenti J.P."/>
            <person name="Parameswaran P."/>
            <person name="Bond D.R."/>
            <person name="Torres C.I."/>
        </authorList>
    </citation>
    <scope>NUCLEOTIDE SEQUENCE [LARGE SCALE GENOMIC DNA]</scope>
    <source>
        <strain evidence="15">Z-0001</strain>
    </source>
</reference>
<dbReference type="GO" id="GO:0047475">
    <property type="term" value="F:phenylacetate-CoA ligase activity"/>
    <property type="evidence" value="ECO:0007669"/>
    <property type="project" value="UniProtKB-EC"/>
</dbReference>
<evidence type="ECO:0000313" key="15">
    <source>
        <dbReference type="Proteomes" id="UP000037175"/>
    </source>
</evidence>
<comment type="catalytic activity">
    <reaction evidence="11">
        <text>2-phenylacetate + ATP + CoA = phenylacetyl-CoA + AMP + diphosphate</text>
        <dbReference type="Rhea" id="RHEA:20956"/>
        <dbReference type="ChEBI" id="CHEBI:18401"/>
        <dbReference type="ChEBI" id="CHEBI:30616"/>
        <dbReference type="ChEBI" id="CHEBI:33019"/>
        <dbReference type="ChEBI" id="CHEBI:57287"/>
        <dbReference type="ChEBI" id="CHEBI:57390"/>
        <dbReference type="ChEBI" id="CHEBI:456215"/>
        <dbReference type="EC" id="6.2.1.30"/>
    </reaction>
</comment>
<evidence type="ECO:0000259" key="13">
    <source>
        <dbReference type="Pfam" id="PF14535"/>
    </source>
</evidence>
<dbReference type="InterPro" id="IPR011880">
    <property type="entry name" value="PA_CoA_ligase"/>
</dbReference>
<comment type="caution">
    <text evidence="14">The sequence shown here is derived from an EMBL/GenBank/DDBJ whole genome shotgun (WGS) entry which is preliminary data.</text>
</comment>
<comment type="subunit">
    <text evidence="1">Monomer.</text>
</comment>
<dbReference type="EMBL" id="LGTE01000035">
    <property type="protein sequence ID" value="KNZ68326.1"/>
    <property type="molecule type" value="Genomic_DNA"/>
</dbReference>
<evidence type="ECO:0000256" key="6">
    <source>
        <dbReference type="ARBA" id="ARBA00060591"/>
    </source>
</evidence>
<evidence type="ECO:0000256" key="10">
    <source>
        <dbReference type="ARBA" id="ARBA00075111"/>
    </source>
</evidence>
<evidence type="ECO:0000259" key="12">
    <source>
        <dbReference type="Pfam" id="PF00501"/>
    </source>
</evidence>
<evidence type="ECO:0000256" key="5">
    <source>
        <dbReference type="ARBA" id="ARBA00022741"/>
    </source>
</evidence>
<evidence type="ECO:0000256" key="4">
    <source>
        <dbReference type="ARBA" id="ARBA00022598"/>
    </source>
</evidence>
<gene>
    <name evidence="14" type="ORF">Tfer_3110</name>
</gene>
<dbReference type="InterPro" id="IPR042099">
    <property type="entry name" value="ANL_N_sf"/>
</dbReference>
<organism evidence="14 15">
    <name type="scientific">Thermincola ferriacetica</name>
    <dbReference type="NCBI Taxonomy" id="281456"/>
    <lineage>
        <taxon>Bacteria</taxon>
        <taxon>Bacillati</taxon>
        <taxon>Bacillota</taxon>
        <taxon>Clostridia</taxon>
        <taxon>Eubacteriales</taxon>
        <taxon>Thermincolaceae</taxon>
        <taxon>Thermincola</taxon>
    </lineage>
</organism>
<dbReference type="PANTHER" id="PTHR43439:SF2">
    <property type="entry name" value="ENZYME, PUTATIVE (JCVI)-RELATED"/>
    <property type="match status" value="1"/>
</dbReference>
<dbReference type="PIRSF" id="PIRSF006444">
    <property type="entry name" value="PaaK"/>
    <property type="match status" value="1"/>
</dbReference>
<dbReference type="Gene3D" id="3.40.50.12780">
    <property type="entry name" value="N-terminal domain of ligase-like"/>
    <property type="match status" value="1"/>
</dbReference>
<dbReference type="SUPFAM" id="SSF56801">
    <property type="entry name" value="Acetyl-CoA synthetase-like"/>
    <property type="match status" value="1"/>
</dbReference>
<dbReference type="PANTHER" id="PTHR43439">
    <property type="entry name" value="PHENYLACETATE-COENZYME A LIGASE"/>
    <property type="match status" value="1"/>
</dbReference>
<evidence type="ECO:0000256" key="9">
    <source>
        <dbReference type="ARBA" id="ARBA00068695"/>
    </source>
</evidence>